<evidence type="ECO:0000259" key="7">
    <source>
        <dbReference type="Pfam" id="PF02803"/>
    </source>
</evidence>
<gene>
    <name evidence="8" type="primary">fadI</name>
    <name evidence="8" type="ORF">Mal52_55220</name>
</gene>
<dbReference type="GO" id="GO:0003988">
    <property type="term" value="F:acetyl-CoA C-acyltransferase activity"/>
    <property type="evidence" value="ECO:0007669"/>
    <property type="project" value="UniProtKB-EC"/>
</dbReference>
<protein>
    <submittedName>
        <fullName evidence="8">3-ketoacyl-CoA thiolase</fullName>
        <ecNumber evidence="8">2.3.1.16</ecNumber>
    </submittedName>
</protein>
<dbReference type="Proteomes" id="UP000319383">
    <property type="component" value="Chromosome"/>
</dbReference>
<evidence type="ECO:0000256" key="2">
    <source>
        <dbReference type="ARBA" id="ARBA00022679"/>
    </source>
</evidence>
<dbReference type="PROSITE" id="PS00098">
    <property type="entry name" value="THIOLASE_1"/>
    <property type="match status" value="1"/>
</dbReference>
<dbReference type="InterPro" id="IPR020610">
    <property type="entry name" value="Thiolase_AS"/>
</dbReference>
<feature type="domain" description="Thiolase C-terminal" evidence="7">
    <location>
        <begin position="288"/>
        <end position="426"/>
    </location>
</feature>
<keyword evidence="2 5" id="KW-0808">Transferase</keyword>
<feature type="active site" description="Proton acceptor" evidence="4">
    <location>
        <position position="413"/>
    </location>
</feature>
<keyword evidence="3 5" id="KW-0012">Acyltransferase</keyword>
<dbReference type="CDD" id="cd00751">
    <property type="entry name" value="thiolase"/>
    <property type="match status" value="1"/>
</dbReference>
<dbReference type="PROSITE" id="PS00099">
    <property type="entry name" value="THIOLASE_3"/>
    <property type="match status" value="1"/>
</dbReference>
<reference evidence="8 9" key="1">
    <citation type="submission" date="2019-02" db="EMBL/GenBank/DDBJ databases">
        <title>Deep-cultivation of Planctomycetes and their phenomic and genomic characterization uncovers novel biology.</title>
        <authorList>
            <person name="Wiegand S."/>
            <person name="Jogler M."/>
            <person name="Boedeker C."/>
            <person name="Pinto D."/>
            <person name="Vollmers J."/>
            <person name="Rivas-Marin E."/>
            <person name="Kohn T."/>
            <person name="Peeters S.H."/>
            <person name="Heuer A."/>
            <person name="Rast P."/>
            <person name="Oberbeckmann S."/>
            <person name="Bunk B."/>
            <person name="Jeske O."/>
            <person name="Meyerdierks A."/>
            <person name="Storesund J.E."/>
            <person name="Kallscheuer N."/>
            <person name="Luecker S."/>
            <person name="Lage O.M."/>
            <person name="Pohl T."/>
            <person name="Merkel B.J."/>
            <person name="Hornburger P."/>
            <person name="Mueller R.-W."/>
            <person name="Bruemmer F."/>
            <person name="Labrenz M."/>
            <person name="Spormann A.M."/>
            <person name="Op den Camp H."/>
            <person name="Overmann J."/>
            <person name="Amann R."/>
            <person name="Jetten M.S.M."/>
            <person name="Mascher T."/>
            <person name="Medema M.H."/>
            <person name="Devos D.P."/>
            <person name="Kaster A.-K."/>
            <person name="Ovreas L."/>
            <person name="Rohde M."/>
            <person name="Galperin M.Y."/>
            <person name="Jogler C."/>
        </authorList>
    </citation>
    <scope>NUCLEOTIDE SEQUENCE [LARGE SCALE GENOMIC DNA]</scope>
    <source>
        <strain evidence="8 9">Mal52</strain>
    </source>
</reference>
<dbReference type="RefSeq" id="WP_145379588.1">
    <property type="nucleotide sequence ID" value="NZ_CP036276.1"/>
</dbReference>
<evidence type="ECO:0000256" key="4">
    <source>
        <dbReference type="PIRSR" id="PIRSR000429-1"/>
    </source>
</evidence>
<dbReference type="PANTHER" id="PTHR18919">
    <property type="entry name" value="ACETYL-COA C-ACYLTRANSFERASE"/>
    <property type="match status" value="1"/>
</dbReference>
<feature type="active site" description="Acyl-thioester intermediate" evidence="4">
    <location>
        <position position="88"/>
    </location>
</feature>
<name>A0A517ZWZ0_9PLAN</name>
<dbReference type="Pfam" id="PF00108">
    <property type="entry name" value="Thiolase_N"/>
    <property type="match status" value="1"/>
</dbReference>
<dbReference type="PROSITE" id="PS00737">
    <property type="entry name" value="THIOLASE_2"/>
    <property type="match status" value="1"/>
</dbReference>
<evidence type="ECO:0000256" key="3">
    <source>
        <dbReference type="ARBA" id="ARBA00023315"/>
    </source>
</evidence>
<dbReference type="Gene3D" id="3.40.47.10">
    <property type="match status" value="1"/>
</dbReference>
<dbReference type="InterPro" id="IPR020617">
    <property type="entry name" value="Thiolase_C"/>
</dbReference>
<dbReference type="InterPro" id="IPR016039">
    <property type="entry name" value="Thiolase-like"/>
</dbReference>
<feature type="domain" description="Thiolase N-terminal" evidence="6">
    <location>
        <begin position="5"/>
        <end position="280"/>
    </location>
</feature>
<dbReference type="Pfam" id="PF02803">
    <property type="entry name" value="Thiolase_C"/>
    <property type="match status" value="1"/>
</dbReference>
<dbReference type="SUPFAM" id="SSF53901">
    <property type="entry name" value="Thiolase-like"/>
    <property type="match status" value="2"/>
</dbReference>
<evidence type="ECO:0000313" key="9">
    <source>
        <dbReference type="Proteomes" id="UP000319383"/>
    </source>
</evidence>
<keyword evidence="9" id="KW-1185">Reference proteome</keyword>
<dbReference type="PIRSF" id="PIRSF000429">
    <property type="entry name" value="Ac-CoA_Ac_transf"/>
    <property type="match status" value="1"/>
</dbReference>
<proteinExistence type="inferred from homology"/>
<dbReference type="NCBIfam" id="TIGR01930">
    <property type="entry name" value="AcCoA-C-Actrans"/>
    <property type="match status" value="1"/>
</dbReference>
<dbReference type="EC" id="2.3.1.16" evidence="8"/>
<accession>A0A517ZWZ0</accession>
<sequence length="429" mass="45850">MATAVIVDGIRTPFVKAGGPLTDVDAPELGRMVVRELLDRNNFDPLAVDELIAGNVASPADSANVARVIALRCGMSQASIAHTVNRNCASGMESVTEAVAKIEAGEAGCIVALGVDSMSNIPVFWKKRFAEKLFSVVKGRSPLQKLGAITRFRPSDFQPQIGIEMGLKDPYSGLMMGDTAEKLAREYDISREEQDAFALRSHQRAVEAWKEDRLSNQTMTAYAGKKANPIEQDIGPRDNQSLTALSKLKPYFDRRWGTVTVGNSCQVTDGGVALLIMEEETAKIHGLQPLGRIRGSAYAGCDPARMGLGPVYASAKALKSSGMKLSEMELVEINEAFAAQVLACLKGFENPPQDCAAYEDRTLLGPLDQEKLNVNGGAIALGHPVGATGARLVLTALRELERRNQRVGLATLCVGGGQGAAVIVERIAA</sequence>
<evidence type="ECO:0000256" key="5">
    <source>
        <dbReference type="RuleBase" id="RU003557"/>
    </source>
</evidence>
<dbReference type="PANTHER" id="PTHR18919:SF107">
    <property type="entry name" value="ACETYL-COA ACETYLTRANSFERASE, CYTOSOLIC"/>
    <property type="match status" value="1"/>
</dbReference>
<dbReference type="EMBL" id="CP036276">
    <property type="protein sequence ID" value="QDU46994.1"/>
    <property type="molecule type" value="Genomic_DNA"/>
</dbReference>
<evidence type="ECO:0000256" key="1">
    <source>
        <dbReference type="ARBA" id="ARBA00010982"/>
    </source>
</evidence>
<feature type="active site" description="Proton acceptor" evidence="4">
    <location>
        <position position="383"/>
    </location>
</feature>
<organism evidence="8 9">
    <name type="scientific">Symmachiella dynata</name>
    <dbReference type="NCBI Taxonomy" id="2527995"/>
    <lineage>
        <taxon>Bacteria</taxon>
        <taxon>Pseudomonadati</taxon>
        <taxon>Planctomycetota</taxon>
        <taxon>Planctomycetia</taxon>
        <taxon>Planctomycetales</taxon>
        <taxon>Planctomycetaceae</taxon>
        <taxon>Symmachiella</taxon>
    </lineage>
</organism>
<dbReference type="AlphaFoldDB" id="A0A517ZWZ0"/>
<dbReference type="InterPro" id="IPR020613">
    <property type="entry name" value="Thiolase_CS"/>
</dbReference>
<dbReference type="InterPro" id="IPR002155">
    <property type="entry name" value="Thiolase"/>
</dbReference>
<dbReference type="GO" id="GO:0005829">
    <property type="term" value="C:cytosol"/>
    <property type="evidence" value="ECO:0007669"/>
    <property type="project" value="TreeGrafter"/>
</dbReference>
<dbReference type="InterPro" id="IPR020615">
    <property type="entry name" value="Thiolase_acyl_enz_int_AS"/>
</dbReference>
<dbReference type="InterPro" id="IPR020616">
    <property type="entry name" value="Thiolase_N"/>
</dbReference>
<comment type="similarity">
    <text evidence="1 5">Belongs to the thiolase-like superfamily. Thiolase family.</text>
</comment>
<evidence type="ECO:0000259" key="6">
    <source>
        <dbReference type="Pfam" id="PF00108"/>
    </source>
</evidence>
<evidence type="ECO:0000313" key="8">
    <source>
        <dbReference type="EMBL" id="QDU46994.1"/>
    </source>
</evidence>
<dbReference type="KEGG" id="sdyn:Mal52_55220"/>